<dbReference type="Gene3D" id="3.40.30.110">
    <property type="match status" value="2"/>
</dbReference>
<dbReference type="Proteomes" id="UP000240883">
    <property type="component" value="Unassembled WGS sequence"/>
</dbReference>
<evidence type="ECO:0000313" key="2">
    <source>
        <dbReference type="EMBL" id="PSN67754.1"/>
    </source>
</evidence>
<dbReference type="InterPro" id="IPR058268">
    <property type="entry name" value="DUF7962"/>
</dbReference>
<keyword evidence="3" id="KW-1185">Reference proteome</keyword>
<evidence type="ECO:0000259" key="1">
    <source>
        <dbReference type="Pfam" id="PF25907"/>
    </source>
</evidence>
<dbReference type="Pfam" id="PF25907">
    <property type="entry name" value="DUF7962"/>
    <property type="match status" value="1"/>
</dbReference>
<evidence type="ECO:0000313" key="3">
    <source>
        <dbReference type="Proteomes" id="UP000240883"/>
    </source>
</evidence>
<dbReference type="AlphaFoldDB" id="A0A2T2NQR5"/>
<organism evidence="2 3">
    <name type="scientific">Corynespora cassiicola Philippines</name>
    <dbReference type="NCBI Taxonomy" id="1448308"/>
    <lineage>
        <taxon>Eukaryota</taxon>
        <taxon>Fungi</taxon>
        <taxon>Dikarya</taxon>
        <taxon>Ascomycota</taxon>
        <taxon>Pezizomycotina</taxon>
        <taxon>Dothideomycetes</taxon>
        <taxon>Pleosporomycetidae</taxon>
        <taxon>Pleosporales</taxon>
        <taxon>Corynesporascaceae</taxon>
        <taxon>Corynespora</taxon>
    </lineage>
</organism>
<reference evidence="2 3" key="1">
    <citation type="journal article" date="2018" name="Front. Microbiol.">
        <title>Genome-Wide Analysis of Corynespora cassiicola Leaf Fall Disease Putative Effectors.</title>
        <authorList>
            <person name="Lopez D."/>
            <person name="Ribeiro S."/>
            <person name="Label P."/>
            <person name="Fumanal B."/>
            <person name="Venisse J.S."/>
            <person name="Kohler A."/>
            <person name="de Oliveira R.R."/>
            <person name="Labutti K."/>
            <person name="Lipzen A."/>
            <person name="Lail K."/>
            <person name="Bauer D."/>
            <person name="Ohm R.A."/>
            <person name="Barry K.W."/>
            <person name="Spatafora J."/>
            <person name="Grigoriev I.V."/>
            <person name="Martin F.M."/>
            <person name="Pujade-Renaud V."/>
        </authorList>
    </citation>
    <scope>NUCLEOTIDE SEQUENCE [LARGE SCALE GENOMIC DNA]</scope>
    <source>
        <strain evidence="2 3">Philippines</strain>
    </source>
</reference>
<sequence>MLPRPLLTQTFGLSYRKIPVVAIGREIYCDTSLIIEALEHYFPSTSGWGTVYPKYEGVDEWVYKGLARGFASFWADKPLFRTTTGLIPPSVWESPFGADRAQLIGHTLDPSKLAAKVPANLSALDTQLSMLEPTFKLNPNGEAPWAMPTEKPSLADISLYYQLRWGMDIAAGKGVYNLTGGAAAEGQQEDVMSAVFNQQRYPGVWAWFRRLETYLAGLPDLSTTVDGEADTRWKQSLKDTPLWGEKEILTPTGAETHAVLDEKLGLVPGASVSIAPDDTGRGNPTTGTLVAAGVEEVAITPFQKGELDVRIHFPRLGFVVKVVEESKL</sequence>
<name>A0A2T2NQR5_CORCC</name>
<feature type="domain" description="DUF7962" evidence="1">
    <location>
        <begin position="93"/>
        <end position="169"/>
    </location>
</feature>
<dbReference type="EMBL" id="KZ678134">
    <property type="protein sequence ID" value="PSN67754.1"/>
    <property type="molecule type" value="Genomic_DNA"/>
</dbReference>
<proteinExistence type="predicted"/>
<protein>
    <recommendedName>
        <fullName evidence="1">DUF7962 domain-containing protein</fullName>
    </recommendedName>
</protein>
<gene>
    <name evidence="2" type="ORF">BS50DRAFT_348230</name>
</gene>
<dbReference type="STRING" id="1448308.A0A2T2NQR5"/>
<dbReference type="OrthoDB" id="202840at2759"/>
<accession>A0A2T2NQR5</accession>